<proteinExistence type="inferred from homology"/>
<dbReference type="CDD" id="cd05233">
    <property type="entry name" value="SDR_c"/>
    <property type="match status" value="1"/>
</dbReference>
<name>A0ABS3KXB2_9PROT</name>
<dbReference type="PROSITE" id="PS00061">
    <property type="entry name" value="ADH_SHORT"/>
    <property type="match status" value="1"/>
</dbReference>
<reference evidence="3 4" key="1">
    <citation type="submission" date="2020-09" db="EMBL/GenBank/DDBJ databases">
        <title>Roseomonas.</title>
        <authorList>
            <person name="Zhu W."/>
        </authorList>
    </citation>
    <scope>NUCLEOTIDE SEQUENCE [LARGE SCALE GENOMIC DNA]</scope>
    <source>
        <strain evidence="3 4">573</strain>
    </source>
</reference>
<organism evidence="3 4">
    <name type="scientific">Roseomonas haemaphysalidis</name>
    <dbReference type="NCBI Taxonomy" id="2768162"/>
    <lineage>
        <taxon>Bacteria</taxon>
        <taxon>Pseudomonadati</taxon>
        <taxon>Pseudomonadota</taxon>
        <taxon>Alphaproteobacteria</taxon>
        <taxon>Acetobacterales</taxon>
        <taxon>Roseomonadaceae</taxon>
        <taxon>Roseomonas</taxon>
    </lineage>
</organism>
<dbReference type="InterPro" id="IPR020904">
    <property type="entry name" value="Sc_DH/Rdtase_CS"/>
</dbReference>
<dbReference type="NCBIfam" id="NF005559">
    <property type="entry name" value="PRK07231.1"/>
    <property type="match status" value="1"/>
</dbReference>
<dbReference type="Gene3D" id="3.40.50.720">
    <property type="entry name" value="NAD(P)-binding Rossmann-like Domain"/>
    <property type="match status" value="1"/>
</dbReference>
<evidence type="ECO:0000256" key="1">
    <source>
        <dbReference type="ARBA" id="ARBA00006484"/>
    </source>
</evidence>
<gene>
    <name evidence="3" type="ORF">IAI61_19835</name>
</gene>
<accession>A0ABS3KXB2</accession>
<comment type="caution">
    <text evidence="3">The sequence shown here is derived from an EMBL/GenBank/DDBJ whole genome shotgun (WGS) entry which is preliminary data.</text>
</comment>
<keyword evidence="4" id="KW-1185">Reference proteome</keyword>
<protein>
    <submittedName>
        <fullName evidence="3">SDR family oxidoreductase</fullName>
    </submittedName>
</protein>
<feature type="domain" description="Ketoreductase" evidence="2">
    <location>
        <begin position="7"/>
        <end position="181"/>
    </location>
</feature>
<dbReference type="InterPro" id="IPR057326">
    <property type="entry name" value="KR_dom"/>
</dbReference>
<dbReference type="InterPro" id="IPR036291">
    <property type="entry name" value="NAD(P)-bd_dom_sf"/>
</dbReference>
<evidence type="ECO:0000259" key="2">
    <source>
        <dbReference type="SMART" id="SM00822"/>
    </source>
</evidence>
<evidence type="ECO:0000313" key="3">
    <source>
        <dbReference type="EMBL" id="MBO1081288.1"/>
    </source>
</evidence>
<dbReference type="Proteomes" id="UP001518989">
    <property type="component" value="Unassembled WGS sequence"/>
</dbReference>
<dbReference type="SMART" id="SM00822">
    <property type="entry name" value="PKS_KR"/>
    <property type="match status" value="1"/>
</dbReference>
<dbReference type="PANTHER" id="PTHR42760">
    <property type="entry name" value="SHORT-CHAIN DEHYDROGENASES/REDUCTASES FAMILY MEMBER"/>
    <property type="match status" value="1"/>
</dbReference>
<dbReference type="PRINTS" id="PR00080">
    <property type="entry name" value="SDRFAMILY"/>
</dbReference>
<dbReference type="SUPFAM" id="SSF51735">
    <property type="entry name" value="NAD(P)-binding Rossmann-fold domains"/>
    <property type="match status" value="1"/>
</dbReference>
<evidence type="ECO:0000313" key="4">
    <source>
        <dbReference type="Proteomes" id="UP001518989"/>
    </source>
</evidence>
<sequence>MYGLQGRVALVTGGGGGIGRAIASRLAEEGCAVGILDRDAAGAEQTAALVRAAGVPAAVAVGGVERPEDVTRAVAALTVALGAVDILVNNAGILRTAPFLETSAETWRETLAVNLDGTFHVCHAALPQMVARRRGAIVNMSSWTGKKGVPNHSAYSASKFAIIGLTQSLAGEMAAHGIRVNAVCPGIIVDTQMRTEAEELNRRQGLPDVEARAKGIPLRRPGYPQDIARVVAFLVSDEADYMTGQAVNITGGLWMS</sequence>
<comment type="similarity">
    <text evidence="1">Belongs to the short-chain dehydrogenases/reductases (SDR) family.</text>
</comment>
<dbReference type="Pfam" id="PF13561">
    <property type="entry name" value="adh_short_C2"/>
    <property type="match status" value="1"/>
</dbReference>
<dbReference type="PRINTS" id="PR00081">
    <property type="entry name" value="GDHRDH"/>
</dbReference>
<dbReference type="EMBL" id="JACTNG010000014">
    <property type="protein sequence ID" value="MBO1081288.1"/>
    <property type="molecule type" value="Genomic_DNA"/>
</dbReference>
<dbReference type="InterPro" id="IPR002347">
    <property type="entry name" value="SDR_fam"/>
</dbReference>
<dbReference type="NCBIfam" id="NF009466">
    <property type="entry name" value="PRK12826.1-2"/>
    <property type="match status" value="1"/>
</dbReference>